<keyword evidence="3" id="KW-0902">Two-component regulatory system</keyword>
<evidence type="ECO:0000259" key="5">
    <source>
        <dbReference type="SMART" id="SM00065"/>
    </source>
</evidence>
<protein>
    <submittedName>
        <fullName evidence="7">GAF domain-containing sensor histidine kinase</fullName>
    </submittedName>
</protein>
<evidence type="ECO:0000313" key="8">
    <source>
        <dbReference type="Proteomes" id="UP001577267"/>
    </source>
</evidence>
<dbReference type="CDD" id="cd16917">
    <property type="entry name" value="HATPase_UhpB-NarQ-NarX-like"/>
    <property type="match status" value="1"/>
</dbReference>
<dbReference type="SUPFAM" id="SSF55781">
    <property type="entry name" value="GAF domain-like"/>
    <property type="match status" value="2"/>
</dbReference>
<feature type="domain" description="GAF" evidence="5">
    <location>
        <begin position="181"/>
        <end position="327"/>
    </location>
</feature>
<dbReference type="Gene3D" id="1.20.5.1930">
    <property type="match status" value="1"/>
</dbReference>
<dbReference type="Pfam" id="PF13185">
    <property type="entry name" value="GAF_2"/>
    <property type="match status" value="1"/>
</dbReference>
<dbReference type="SMART" id="SM00065">
    <property type="entry name" value="GAF"/>
    <property type="match status" value="2"/>
</dbReference>
<evidence type="ECO:0000313" key="7">
    <source>
        <dbReference type="EMBL" id="MFB4194083.1"/>
    </source>
</evidence>
<evidence type="ECO:0000256" key="4">
    <source>
        <dbReference type="SAM" id="MobiDB-lite"/>
    </source>
</evidence>
<dbReference type="InterPro" id="IPR036890">
    <property type="entry name" value="HATPase_C_sf"/>
</dbReference>
<organism evidence="7 8">
    <name type="scientific">Streptomyces carpaticus</name>
    <dbReference type="NCBI Taxonomy" id="285558"/>
    <lineage>
        <taxon>Bacteria</taxon>
        <taxon>Bacillati</taxon>
        <taxon>Actinomycetota</taxon>
        <taxon>Actinomycetes</taxon>
        <taxon>Kitasatosporales</taxon>
        <taxon>Streptomycetaceae</taxon>
        <taxon>Streptomyces</taxon>
    </lineage>
</organism>
<evidence type="ECO:0000256" key="1">
    <source>
        <dbReference type="ARBA" id="ARBA00022679"/>
    </source>
</evidence>
<dbReference type="GO" id="GO:0016301">
    <property type="term" value="F:kinase activity"/>
    <property type="evidence" value="ECO:0007669"/>
    <property type="project" value="UniProtKB-KW"/>
</dbReference>
<keyword evidence="8" id="KW-1185">Reference proteome</keyword>
<dbReference type="Gene3D" id="3.30.450.40">
    <property type="match status" value="2"/>
</dbReference>
<dbReference type="SUPFAM" id="SSF55874">
    <property type="entry name" value="ATPase domain of HSP90 chaperone/DNA topoisomerase II/histidine kinase"/>
    <property type="match status" value="1"/>
</dbReference>
<proteinExistence type="predicted"/>
<dbReference type="Proteomes" id="UP001577267">
    <property type="component" value="Unassembled WGS sequence"/>
</dbReference>
<dbReference type="InterPro" id="IPR003594">
    <property type="entry name" value="HATPase_dom"/>
</dbReference>
<dbReference type="InterPro" id="IPR050482">
    <property type="entry name" value="Sensor_HK_TwoCompSys"/>
</dbReference>
<name>A0ABV4ZIZ9_9ACTN</name>
<evidence type="ECO:0000256" key="2">
    <source>
        <dbReference type="ARBA" id="ARBA00022777"/>
    </source>
</evidence>
<reference evidence="7 8" key="1">
    <citation type="submission" date="2024-09" db="EMBL/GenBank/DDBJ databases">
        <title>Draft genome sequence of multifaceted antimicrobials producing Streptomyces sp. strain FH1.</title>
        <authorList>
            <person name="Hassan F."/>
            <person name="Ali H."/>
            <person name="Hassan N."/>
            <person name="Nawaz A."/>
        </authorList>
    </citation>
    <scope>NUCLEOTIDE SEQUENCE [LARGE SCALE GENOMIC DNA]</scope>
    <source>
        <strain evidence="7 8">FH1</strain>
    </source>
</reference>
<dbReference type="EMBL" id="JBHGBT010000004">
    <property type="protein sequence ID" value="MFB4194083.1"/>
    <property type="molecule type" value="Genomic_DNA"/>
</dbReference>
<feature type="domain" description="GAF" evidence="5">
    <location>
        <begin position="36"/>
        <end position="161"/>
    </location>
</feature>
<dbReference type="Gene3D" id="3.30.565.10">
    <property type="entry name" value="Histidine kinase-like ATPase, C-terminal domain"/>
    <property type="match status" value="1"/>
</dbReference>
<comment type="caution">
    <text evidence="7">The sequence shown here is derived from an EMBL/GenBank/DDBJ whole genome shotgun (WGS) entry which is preliminary data.</text>
</comment>
<feature type="domain" description="Histidine kinase/HSP90-like ATPase" evidence="6">
    <location>
        <begin position="457"/>
        <end position="554"/>
    </location>
</feature>
<dbReference type="Pfam" id="PF01590">
    <property type="entry name" value="GAF"/>
    <property type="match status" value="1"/>
</dbReference>
<accession>A0ABV4ZIZ9</accession>
<keyword evidence="2 7" id="KW-0418">Kinase</keyword>
<dbReference type="PANTHER" id="PTHR24421">
    <property type="entry name" value="NITRATE/NITRITE SENSOR PROTEIN NARX-RELATED"/>
    <property type="match status" value="1"/>
</dbReference>
<dbReference type="InterPro" id="IPR011712">
    <property type="entry name" value="Sig_transdc_His_kin_sub3_dim/P"/>
</dbReference>
<dbReference type="Pfam" id="PF07730">
    <property type="entry name" value="HisKA_3"/>
    <property type="match status" value="1"/>
</dbReference>
<evidence type="ECO:0000256" key="3">
    <source>
        <dbReference type="ARBA" id="ARBA00023012"/>
    </source>
</evidence>
<dbReference type="InterPro" id="IPR029016">
    <property type="entry name" value="GAF-like_dom_sf"/>
</dbReference>
<keyword evidence="1" id="KW-0808">Transferase</keyword>
<dbReference type="SMART" id="SM00387">
    <property type="entry name" value="HATPase_c"/>
    <property type="match status" value="1"/>
</dbReference>
<dbReference type="InterPro" id="IPR003018">
    <property type="entry name" value="GAF"/>
</dbReference>
<dbReference type="Pfam" id="PF02518">
    <property type="entry name" value="HATPase_c"/>
    <property type="match status" value="1"/>
</dbReference>
<dbReference type="PANTHER" id="PTHR24421:SF56">
    <property type="entry name" value="OXYGEN SENSOR HISTIDINE KINASE RESPONSE REGULATOR DOST"/>
    <property type="match status" value="1"/>
</dbReference>
<gene>
    <name evidence="7" type="ORF">ACE11A_06910</name>
</gene>
<evidence type="ECO:0000259" key="6">
    <source>
        <dbReference type="SMART" id="SM00387"/>
    </source>
</evidence>
<feature type="region of interest" description="Disordered" evidence="4">
    <location>
        <begin position="366"/>
        <end position="387"/>
    </location>
</feature>
<dbReference type="RefSeq" id="WP_375062110.1">
    <property type="nucleotide sequence ID" value="NZ_JBHGBT010000004.1"/>
</dbReference>
<sequence>MTQQAPAGPPPPLSPELARRMPRLLDAMSSLGAGTELPTLLDRIVTTAADLAGARYAALAVLSDDGERIGEFTAHGTDPGTLGRAPLLAELLEHGGRPRPTREPGVLAVPIRVHGAGFGGLYLAAADDRHPFTDEDRRMLDILATEAGIAIGNARLYEAVRQQARWMDGSVELSASLLAEDVDNALAVVAEQARRLADADAGLVLVPTGNADNLEVVAASITPGGPPLIGTALPADADTVRQLLSGEPVFIEDTATDPRLTGRRFAEHFGPCMLLPLTSGDRTLGALGLPRAPGGEPYSVPERAMATQFAQQAALALVLAQARTDRESLAVYEDRDRIGRDLHDLVIQRLFAVGMLLEGARRALPETTGADADGDRNRNGDGNGNGVADRIGKAVTELDATIQEIRTTVFALQQQPDEAQAGLRTRVLRETGTAAQSLGFAPSVSFTGPVDTRVAEGVARNLVAALREALSNAARHARAGRVEVTVDATAALPDGREAVRLTVADDGVGLPEEGAGRYSGLRNLADRAAELGGYSELGPGLGGSGLEMIWHVPL</sequence>